<dbReference type="SUPFAM" id="SSF52047">
    <property type="entry name" value="RNI-like"/>
    <property type="match status" value="1"/>
</dbReference>
<name>A0AAP0GSK9_9ASTR</name>
<proteinExistence type="predicted"/>
<reference evidence="2 3" key="1">
    <citation type="submission" date="2024-04" db="EMBL/GenBank/DDBJ databases">
        <title>The reference genome of an endangered Asteraceae, Deinandra increscens subsp. villosa, native to the Central Coast of California.</title>
        <authorList>
            <person name="Guilliams M."/>
            <person name="Hasenstab-Lehman K."/>
            <person name="Meyer R."/>
            <person name="Mcevoy S."/>
        </authorList>
    </citation>
    <scope>NUCLEOTIDE SEQUENCE [LARGE SCALE GENOMIC DNA]</scope>
    <source>
        <tissue evidence="2">Leaf</tissue>
    </source>
</reference>
<gene>
    <name evidence="2" type="ORF">SSX86_020855</name>
</gene>
<protein>
    <recommendedName>
        <fullName evidence="1">COI1 F-box domain-containing protein</fullName>
    </recommendedName>
</protein>
<feature type="domain" description="COI1 F-box" evidence="1">
    <location>
        <begin position="4"/>
        <end position="41"/>
    </location>
</feature>
<dbReference type="PANTHER" id="PTHR16134">
    <property type="entry name" value="F-BOX/TPR REPEAT PROTEIN POF3"/>
    <property type="match status" value="1"/>
</dbReference>
<evidence type="ECO:0000313" key="2">
    <source>
        <dbReference type="EMBL" id="KAK9060151.1"/>
    </source>
</evidence>
<dbReference type="EMBL" id="JBCNJP010000020">
    <property type="protein sequence ID" value="KAK9060151.1"/>
    <property type="molecule type" value="Genomic_DNA"/>
</dbReference>
<sequence length="497" mass="55367">MPHLPESMVEKIMNNLTSNRDRNSASLVNKLWYTVDGNSRRTVYVSNCYAVSPSRVIDRFPNLRSLILKSNSGISYPRFDSNDWDGTVDPWIDAMCRNCPLLEELRLKRMIVSDQNLDVISTRFPNFKSLVLSSCSGFTIAGLSAIASNCSKLEQLEVERCDITDHTGVWLRSFPESLSSLVSLNISCIKGEVNPTDVSQLVARCPNLTTLSLRKTVSLDTVRRILMKSPQLVHLGVGSTLQNSLRSFLQLSLSLNNRESIQSLEFFHRIPKMLLHVFYPVCVNLVFLNVRFAAILPSIELINFIKKCTKLRRLWVRGGCIGDEGLEAVSNTCKNLEDLRVYPGTKGYSVTEVGLTAISTGCQKLKTLTYFCSQMTNTALVTFSKNCPNVTRFKLIISTPKQPDHTTLQPFDHGFGAIVQSCKGLVKLTASGLLTNDVFLYIGMYAERLEVLSVPGGCESDDAGMQYVINGCKNLKKVKNITASDFGDAQSANIYEY</sequence>
<organism evidence="2 3">
    <name type="scientific">Deinandra increscens subsp. villosa</name>
    <dbReference type="NCBI Taxonomy" id="3103831"/>
    <lineage>
        <taxon>Eukaryota</taxon>
        <taxon>Viridiplantae</taxon>
        <taxon>Streptophyta</taxon>
        <taxon>Embryophyta</taxon>
        <taxon>Tracheophyta</taxon>
        <taxon>Spermatophyta</taxon>
        <taxon>Magnoliopsida</taxon>
        <taxon>eudicotyledons</taxon>
        <taxon>Gunneridae</taxon>
        <taxon>Pentapetalae</taxon>
        <taxon>asterids</taxon>
        <taxon>campanulids</taxon>
        <taxon>Asterales</taxon>
        <taxon>Asteraceae</taxon>
        <taxon>Asteroideae</taxon>
        <taxon>Heliantheae alliance</taxon>
        <taxon>Madieae</taxon>
        <taxon>Madiinae</taxon>
        <taxon>Deinandra</taxon>
    </lineage>
</organism>
<dbReference type="FunFam" id="1.20.1280.50:FF:000023">
    <property type="entry name" value="F-box/LRR-repeat protein 4"/>
    <property type="match status" value="1"/>
</dbReference>
<dbReference type="InterPro" id="IPR006553">
    <property type="entry name" value="Leu-rich_rpt_Cys-con_subtyp"/>
</dbReference>
<evidence type="ECO:0000259" key="1">
    <source>
        <dbReference type="Pfam" id="PF18511"/>
    </source>
</evidence>
<comment type="caution">
    <text evidence="2">The sequence shown here is derived from an EMBL/GenBank/DDBJ whole genome shotgun (WGS) entry which is preliminary data.</text>
</comment>
<dbReference type="Pfam" id="PF18511">
    <property type="entry name" value="F-box_5"/>
    <property type="match status" value="1"/>
</dbReference>
<dbReference type="SMART" id="SM00367">
    <property type="entry name" value="LRR_CC"/>
    <property type="match status" value="5"/>
</dbReference>
<keyword evidence="3" id="KW-1185">Reference proteome</keyword>
<accession>A0AAP0GSK9</accession>
<dbReference type="InterPro" id="IPR032675">
    <property type="entry name" value="LRR_dom_sf"/>
</dbReference>
<dbReference type="Gene3D" id="3.80.10.10">
    <property type="entry name" value="Ribonuclease Inhibitor"/>
    <property type="match status" value="1"/>
</dbReference>
<evidence type="ECO:0000313" key="3">
    <source>
        <dbReference type="Proteomes" id="UP001408789"/>
    </source>
</evidence>
<dbReference type="AlphaFoldDB" id="A0AAP0GSK9"/>
<dbReference type="PANTHER" id="PTHR16134:SF45">
    <property type="entry name" value="PROTEIN AUXIN SIGNALING F-BOX 3"/>
    <property type="match status" value="1"/>
</dbReference>
<dbReference type="InterPro" id="IPR041567">
    <property type="entry name" value="COI1_F-box"/>
</dbReference>
<dbReference type="Gene3D" id="1.20.1280.50">
    <property type="match status" value="1"/>
</dbReference>
<dbReference type="Proteomes" id="UP001408789">
    <property type="component" value="Unassembled WGS sequence"/>
</dbReference>